<reference evidence="1" key="1">
    <citation type="submission" date="2023-04" db="EMBL/GenBank/DDBJ databases">
        <authorList>
            <person name="Vijverberg K."/>
            <person name="Xiong W."/>
            <person name="Schranz E."/>
        </authorList>
    </citation>
    <scope>NUCLEOTIDE SEQUENCE</scope>
</reference>
<gene>
    <name evidence="1" type="ORF">LSALG_LOCUS32424</name>
</gene>
<keyword evidence="2" id="KW-1185">Reference proteome</keyword>
<proteinExistence type="predicted"/>
<dbReference type="PANTHER" id="PTHR46764">
    <property type="entry name" value="E3 UBIQUITIN-PROTEIN LIGASE BAH1"/>
    <property type="match status" value="1"/>
</dbReference>
<dbReference type="Proteomes" id="UP001177003">
    <property type="component" value="Chromosome 7"/>
</dbReference>
<evidence type="ECO:0000313" key="2">
    <source>
        <dbReference type="Proteomes" id="UP001177003"/>
    </source>
</evidence>
<dbReference type="PANTHER" id="PTHR46764:SF6">
    <property type="entry name" value="RING-TYPE E3 UBIQUITIN TRANSFERASE"/>
    <property type="match status" value="1"/>
</dbReference>
<accession>A0AA35ZIT2</accession>
<protein>
    <recommendedName>
        <fullName evidence="3">RING-type E3 ubiquitin transferase</fullName>
    </recommendedName>
</protein>
<name>A0AA35ZIT2_LACSI</name>
<evidence type="ECO:0000313" key="1">
    <source>
        <dbReference type="EMBL" id="CAI9293400.1"/>
    </source>
</evidence>
<organism evidence="1 2">
    <name type="scientific">Lactuca saligna</name>
    <name type="common">Willowleaf lettuce</name>
    <dbReference type="NCBI Taxonomy" id="75948"/>
    <lineage>
        <taxon>Eukaryota</taxon>
        <taxon>Viridiplantae</taxon>
        <taxon>Streptophyta</taxon>
        <taxon>Embryophyta</taxon>
        <taxon>Tracheophyta</taxon>
        <taxon>Spermatophyta</taxon>
        <taxon>Magnoliopsida</taxon>
        <taxon>eudicotyledons</taxon>
        <taxon>Gunneridae</taxon>
        <taxon>Pentapetalae</taxon>
        <taxon>asterids</taxon>
        <taxon>campanulids</taxon>
        <taxon>Asterales</taxon>
        <taxon>Asteraceae</taxon>
        <taxon>Cichorioideae</taxon>
        <taxon>Cichorieae</taxon>
        <taxon>Lactucinae</taxon>
        <taxon>Lactuca</taxon>
    </lineage>
</organism>
<dbReference type="AlphaFoldDB" id="A0AA35ZIT2"/>
<dbReference type="InterPro" id="IPR033326">
    <property type="entry name" value="BAH1"/>
</dbReference>
<dbReference type="EMBL" id="OX465083">
    <property type="protein sequence ID" value="CAI9293400.1"/>
    <property type="molecule type" value="Genomic_DNA"/>
</dbReference>
<evidence type="ECO:0008006" key="3">
    <source>
        <dbReference type="Google" id="ProtNLM"/>
    </source>
</evidence>
<sequence>MKAPRRGRSLDVPVHVLTFSAVVIVDCPKGQEMFVVVGCFNEHAQKVLDVHLATGFHKYFMWCKGKLHGNHHSLIQESKDIVAYVVIDAIAMHKILKKYDKIHDSKQGQAFRSQVQSMYMELLQSPWICELISFHINLRESKKAITKGSEILEGCSLIFNDENHQFRVSYLMM</sequence>